<dbReference type="RefSeq" id="WP_284361461.1">
    <property type="nucleotide sequence ID" value="NZ_BPFZ01000017.1"/>
</dbReference>
<proteinExistence type="predicted"/>
<organism evidence="2 3">
    <name type="scientific">Candidatus Phycosocius spiralis</name>
    <dbReference type="NCBI Taxonomy" id="2815099"/>
    <lineage>
        <taxon>Bacteria</taxon>
        <taxon>Pseudomonadati</taxon>
        <taxon>Pseudomonadota</taxon>
        <taxon>Alphaproteobacteria</taxon>
        <taxon>Caulobacterales</taxon>
        <taxon>Caulobacterales incertae sedis</taxon>
        <taxon>Candidatus Phycosocius</taxon>
    </lineage>
</organism>
<evidence type="ECO:0000313" key="3">
    <source>
        <dbReference type="Proteomes" id="UP001161064"/>
    </source>
</evidence>
<dbReference type="InterPro" id="IPR009061">
    <property type="entry name" value="DNA-bd_dom_put_sf"/>
</dbReference>
<name>A0ABQ4PYF5_9PROT</name>
<protein>
    <recommendedName>
        <fullName evidence="1">Helix-turn-helix domain-containing protein</fullName>
    </recommendedName>
</protein>
<dbReference type="Pfam" id="PF12728">
    <property type="entry name" value="HTH_17"/>
    <property type="match status" value="1"/>
</dbReference>
<reference evidence="2" key="1">
    <citation type="submission" date="2021-05" db="EMBL/GenBank/DDBJ databases">
        <authorList>
            <person name="Tanabe Y."/>
        </authorList>
    </citation>
    <scope>NUCLEOTIDE SEQUENCE</scope>
    <source>
        <strain evidence="2">BOTRYCO-1</strain>
    </source>
</reference>
<evidence type="ECO:0000313" key="2">
    <source>
        <dbReference type="EMBL" id="GIU68005.1"/>
    </source>
</evidence>
<reference evidence="2" key="2">
    <citation type="journal article" date="2023" name="ISME Commun">
        <title>Characterization of a bloom-associated alphaproteobacterial lineage, 'Candidatus Phycosocius': insights into freshwater algal-bacterial interactions.</title>
        <authorList>
            <person name="Tanabe Y."/>
            <person name="Yamaguchi H."/>
            <person name="Yoshida M."/>
            <person name="Kai A."/>
            <person name="Okazaki Y."/>
        </authorList>
    </citation>
    <scope>NUCLEOTIDE SEQUENCE</scope>
    <source>
        <strain evidence="2">BOTRYCO-1</strain>
    </source>
</reference>
<comment type="caution">
    <text evidence="2">The sequence shown here is derived from an EMBL/GenBank/DDBJ whole genome shotgun (WGS) entry which is preliminary data.</text>
</comment>
<dbReference type="SUPFAM" id="SSF46955">
    <property type="entry name" value="Putative DNA-binding domain"/>
    <property type="match status" value="1"/>
</dbReference>
<dbReference type="Proteomes" id="UP001161064">
    <property type="component" value="Unassembled WGS sequence"/>
</dbReference>
<feature type="domain" description="Helix-turn-helix" evidence="1">
    <location>
        <begin position="6"/>
        <end position="54"/>
    </location>
</feature>
<sequence>MNTDTLLTVEDAAAHLKISKHTLNRWRVTGEGPPFIKYGPRLVRYLVSALDAWALDRLYANTSQYGR</sequence>
<accession>A0ABQ4PYF5</accession>
<keyword evidence="3" id="KW-1185">Reference proteome</keyword>
<gene>
    <name evidence="2" type="ORF">PsB1_2159</name>
</gene>
<dbReference type="InterPro" id="IPR041657">
    <property type="entry name" value="HTH_17"/>
</dbReference>
<evidence type="ECO:0000259" key="1">
    <source>
        <dbReference type="Pfam" id="PF12728"/>
    </source>
</evidence>
<dbReference type="EMBL" id="BPFZ01000017">
    <property type="protein sequence ID" value="GIU68005.1"/>
    <property type="molecule type" value="Genomic_DNA"/>
</dbReference>